<reference evidence="5 6" key="1">
    <citation type="submission" date="2022-08" db="EMBL/GenBank/DDBJ databases">
        <authorList>
            <person name="Zeman M."/>
            <person name="Kubasova T."/>
        </authorList>
    </citation>
    <scope>NUCLEOTIDE SEQUENCE [LARGE SCALE GENOMIC DNA]</scope>
    <source>
        <strain evidence="5 6">ET62</strain>
    </source>
</reference>
<keyword evidence="2" id="KW-0238">DNA-binding</keyword>
<dbReference type="Pfam" id="PF01047">
    <property type="entry name" value="MarR"/>
    <property type="match status" value="1"/>
</dbReference>
<protein>
    <submittedName>
        <fullName evidence="5">MarR family transcriptional regulator</fullName>
    </submittedName>
</protein>
<evidence type="ECO:0000256" key="1">
    <source>
        <dbReference type="ARBA" id="ARBA00023015"/>
    </source>
</evidence>
<dbReference type="InterPro" id="IPR036390">
    <property type="entry name" value="WH_DNA-bd_sf"/>
</dbReference>
<keyword evidence="6" id="KW-1185">Reference proteome</keyword>
<evidence type="ECO:0000256" key="3">
    <source>
        <dbReference type="ARBA" id="ARBA00023163"/>
    </source>
</evidence>
<dbReference type="EMBL" id="JANRHJ010000005">
    <property type="protein sequence ID" value="MCR8873530.1"/>
    <property type="molecule type" value="Genomic_DNA"/>
</dbReference>
<dbReference type="InterPro" id="IPR036388">
    <property type="entry name" value="WH-like_DNA-bd_sf"/>
</dbReference>
<dbReference type="GO" id="GO:0003700">
    <property type="term" value="F:DNA-binding transcription factor activity"/>
    <property type="evidence" value="ECO:0007669"/>
    <property type="project" value="InterPro"/>
</dbReference>
<dbReference type="GO" id="GO:0003677">
    <property type="term" value="F:DNA binding"/>
    <property type="evidence" value="ECO:0007669"/>
    <property type="project" value="UniProtKB-KW"/>
</dbReference>
<keyword evidence="3" id="KW-0804">Transcription</keyword>
<dbReference type="PROSITE" id="PS50995">
    <property type="entry name" value="HTH_MARR_2"/>
    <property type="match status" value="1"/>
</dbReference>
<evidence type="ECO:0000259" key="4">
    <source>
        <dbReference type="PROSITE" id="PS50995"/>
    </source>
</evidence>
<dbReference type="Proteomes" id="UP001204579">
    <property type="component" value="Unassembled WGS sequence"/>
</dbReference>
<dbReference type="PANTHER" id="PTHR42756:SF1">
    <property type="entry name" value="TRANSCRIPTIONAL REPRESSOR OF EMRAB OPERON"/>
    <property type="match status" value="1"/>
</dbReference>
<dbReference type="AlphaFoldDB" id="A0AAW5N6I3"/>
<feature type="domain" description="HTH marR-type" evidence="4">
    <location>
        <begin position="1"/>
        <end position="144"/>
    </location>
</feature>
<accession>A0AAW5N6I3</accession>
<name>A0AAW5N6I3_9BACT</name>
<dbReference type="RefSeq" id="WP_258335586.1">
    <property type="nucleotide sequence ID" value="NZ_JANRHJ010000005.1"/>
</dbReference>
<sequence length="149" mass="17387">MTEKRDNATPRDCILQLIRTRMASRQAMQKLLKNSNAGITFEMLQVMSCLWNEQGISQQTLAERTAKDKACLTSLMSNLERKGYVCRRENPKDRRNKLVYLTDEGEAFHQWIAPTLTAYYERLEEILGTDKLKQTEELLKELQHAIESY</sequence>
<gene>
    <name evidence="5" type="ORF">NW209_05775</name>
</gene>
<organism evidence="5 6">
    <name type="scientific">Phocaeicola barnesiae</name>
    <dbReference type="NCBI Taxonomy" id="376804"/>
    <lineage>
        <taxon>Bacteria</taxon>
        <taxon>Pseudomonadati</taxon>
        <taxon>Bacteroidota</taxon>
        <taxon>Bacteroidia</taxon>
        <taxon>Bacteroidales</taxon>
        <taxon>Bacteroidaceae</taxon>
        <taxon>Phocaeicola</taxon>
    </lineage>
</organism>
<evidence type="ECO:0000313" key="5">
    <source>
        <dbReference type="EMBL" id="MCR8873530.1"/>
    </source>
</evidence>
<dbReference type="PRINTS" id="PR00598">
    <property type="entry name" value="HTHMARR"/>
</dbReference>
<evidence type="ECO:0000313" key="6">
    <source>
        <dbReference type="Proteomes" id="UP001204579"/>
    </source>
</evidence>
<dbReference type="Gene3D" id="1.10.10.10">
    <property type="entry name" value="Winged helix-like DNA-binding domain superfamily/Winged helix DNA-binding domain"/>
    <property type="match status" value="1"/>
</dbReference>
<proteinExistence type="predicted"/>
<evidence type="ECO:0000256" key="2">
    <source>
        <dbReference type="ARBA" id="ARBA00023125"/>
    </source>
</evidence>
<dbReference type="SUPFAM" id="SSF46785">
    <property type="entry name" value="Winged helix' DNA-binding domain"/>
    <property type="match status" value="1"/>
</dbReference>
<dbReference type="PANTHER" id="PTHR42756">
    <property type="entry name" value="TRANSCRIPTIONAL REGULATOR, MARR"/>
    <property type="match status" value="1"/>
</dbReference>
<keyword evidence="1" id="KW-0805">Transcription regulation</keyword>
<dbReference type="SMART" id="SM00347">
    <property type="entry name" value="HTH_MARR"/>
    <property type="match status" value="1"/>
</dbReference>
<dbReference type="InterPro" id="IPR000835">
    <property type="entry name" value="HTH_MarR-typ"/>
</dbReference>
<comment type="caution">
    <text evidence="5">The sequence shown here is derived from an EMBL/GenBank/DDBJ whole genome shotgun (WGS) entry which is preliminary data.</text>
</comment>